<evidence type="ECO:0000256" key="3">
    <source>
        <dbReference type="ARBA" id="ARBA00013596"/>
    </source>
</evidence>
<dbReference type="PIRSF" id="PIRSF000535">
    <property type="entry name" value="1PFK/6PFK/LacC"/>
    <property type="match status" value="1"/>
</dbReference>
<comment type="similarity">
    <text evidence="1 11">Belongs to the carbohydrate kinase PfkB family.</text>
</comment>
<organism evidence="13">
    <name type="scientific">Leptolyngbya sp. NK1-12</name>
    <dbReference type="NCBI Taxonomy" id="2547451"/>
    <lineage>
        <taxon>Bacteria</taxon>
        <taxon>Bacillati</taxon>
        <taxon>Cyanobacteriota</taxon>
        <taxon>Cyanophyceae</taxon>
        <taxon>Leptolyngbyales</taxon>
        <taxon>Leptolyngbyaceae</taxon>
        <taxon>Leptolyngbya group</taxon>
        <taxon>Leptolyngbya</taxon>
    </lineage>
</organism>
<dbReference type="CDD" id="cd01164">
    <property type="entry name" value="FruK_PfkB_like"/>
    <property type="match status" value="1"/>
</dbReference>
<dbReference type="GO" id="GO:0044281">
    <property type="term" value="P:small molecule metabolic process"/>
    <property type="evidence" value="ECO:0007669"/>
    <property type="project" value="UniProtKB-ARBA"/>
</dbReference>
<dbReference type="SUPFAM" id="SSF53613">
    <property type="entry name" value="Ribokinase-like"/>
    <property type="match status" value="1"/>
</dbReference>
<evidence type="ECO:0000256" key="7">
    <source>
        <dbReference type="ARBA" id="ARBA00022840"/>
    </source>
</evidence>
<keyword evidence="4 10" id="KW-0808">Transferase</keyword>
<evidence type="ECO:0000256" key="6">
    <source>
        <dbReference type="ARBA" id="ARBA00022777"/>
    </source>
</evidence>
<evidence type="ECO:0000256" key="8">
    <source>
        <dbReference type="ARBA" id="ARBA00032802"/>
    </source>
</evidence>
<dbReference type="InterPro" id="IPR029056">
    <property type="entry name" value="Ribokinase-like"/>
</dbReference>
<dbReference type="NCBIfam" id="TIGR03828">
    <property type="entry name" value="pfkB"/>
    <property type="match status" value="1"/>
</dbReference>
<evidence type="ECO:0000256" key="4">
    <source>
        <dbReference type="ARBA" id="ARBA00022679"/>
    </source>
</evidence>
<proteinExistence type="inferred from homology"/>
<evidence type="ECO:0000256" key="2">
    <source>
        <dbReference type="ARBA" id="ARBA00012131"/>
    </source>
</evidence>
<dbReference type="AlphaFoldDB" id="A0AA96WL85"/>
<keyword evidence="5 11" id="KW-0547">Nucleotide-binding</keyword>
<comment type="catalytic activity">
    <reaction evidence="9 11">
        <text>beta-D-fructose 1-phosphate + ATP = beta-D-fructose 1,6-bisphosphate + ADP + H(+)</text>
        <dbReference type="Rhea" id="RHEA:14213"/>
        <dbReference type="ChEBI" id="CHEBI:15378"/>
        <dbReference type="ChEBI" id="CHEBI:30616"/>
        <dbReference type="ChEBI" id="CHEBI:32966"/>
        <dbReference type="ChEBI" id="CHEBI:138881"/>
        <dbReference type="ChEBI" id="CHEBI:456216"/>
        <dbReference type="EC" id="2.7.1.56"/>
    </reaction>
</comment>
<dbReference type="GO" id="GO:0016052">
    <property type="term" value="P:carbohydrate catabolic process"/>
    <property type="evidence" value="ECO:0007669"/>
    <property type="project" value="UniProtKB-ARBA"/>
</dbReference>
<dbReference type="InterPro" id="IPR011611">
    <property type="entry name" value="PfkB_dom"/>
</dbReference>
<dbReference type="PANTHER" id="PTHR46566:SF5">
    <property type="entry name" value="1-PHOSPHOFRUCTOKINASE"/>
    <property type="match status" value="1"/>
</dbReference>
<sequence>MPPPIVTLTLNPAIDQTAAIPNFQAGAVNRVAWEQADPGGKGVNVASFLSDFGFAVTVSGFLGKETSEAFQTLFEHKGISNRFVLIPGRTRTNIKIIDEVQNQVTDINFPGQSPVAEHLTLLRRLIEELAINHDWFILSGSLPTGVPAPIYAELTQYLKAQSKTVVLDASGESLRQAIPAAPYAIKPNLDELQEVLGHSLSDSEAIVQAARALVQGGITCVVISMGAEGAIFVEADTALWAHPPQVEVVSTVGAGDAMVAGLVTGKLRGLPLADCAQLATAFSVGALSQVGPRLPPPAEVEAFCKQVRIERLSM</sequence>
<dbReference type="InterPro" id="IPR022463">
    <property type="entry name" value="1-PFruKinase"/>
</dbReference>
<accession>A0AA96WL85</accession>
<dbReference type="GO" id="GO:0005524">
    <property type="term" value="F:ATP binding"/>
    <property type="evidence" value="ECO:0007669"/>
    <property type="project" value="UniProtKB-UniRule"/>
</dbReference>
<evidence type="ECO:0000313" key="13">
    <source>
        <dbReference type="EMBL" id="WNZ27339.1"/>
    </source>
</evidence>
<evidence type="ECO:0000256" key="5">
    <source>
        <dbReference type="ARBA" id="ARBA00022741"/>
    </source>
</evidence>
<dbReference type="GO" id="GO:0005829">
    <property type="term" value="C:cytosol"/>
    <property type="evidence" value="ECO:0007669"/>
    <property type="project" value="TreeGrafter"/>
</dbReference>
<evidence type="ECO:0000256" key="1">
    <source>
        <dbReference type="ARBA" id="ARBA00010688"/>
    </source>
</evidence>
<dbReference type="Pfam" id="PF00294">
    <property type="entry name" value="PfkB"/>
    <property type="match status" value="1"/>
</dbReference>
<reference evidence="13" key="1">
    <citation type="submission" date="2020-05" db="EMBL/GenBank/DDBJ databases">
        <authorList>
            <person name="Zhu T."/>
            <person name="Keshari N."/>
            <person name="Lu X."/>
        </authorList>
    </citation>
    <scope>NUCLEOTIDE SEQUENCE</scope>
    <source>
        <strain evidence="13">NK1-12</strain>
    </source>
</reference>
<dbReference type="FunFam" id="3.40.1190.20:FF:000001">
    <property type="entry name" value="Phosphofructokinase"/>
    <property type="match status" value="1"/>
</dbReference>
<evidence type="ECO:0000256" key="9">
    <source>
        <dbReference type="ARBA" id="ARBA00047745"/>
    </source>
</evidence>
<keyword evidence="6 11" id="KW-0418">Kinase</keyword>
<dbReference type="PROSITE" id="PS00583">
    <property type="entry name" value="PFKB_KINASES_1"/>
    <property type="match status" value="1"/>
</dbReference>
<protein>
    <recommendedName>
        <fullName evidence="3 11">1-phosphofructokinase</fullName>
        <shortName evidence="11">Fru1PK</shortName>
        <ecNumber evidence="2 11">2.7.1.56</ecNumber>
    </recommendedName>
    <alternativeName>
        <fullName evidence="8 11">Fructose 1-phosphate kinase</fullName>
    </alternativeName>
</protein>
<dbReference type="InterPro" id="IPR017583">
    <property type="entry name" value="Tagatose/fructose_Pkinase"/>
</dbReference>
<dbReference type="Gene3D" id="3.40.1190.20">
    <property type="match status" value="1"/>
</dbReference>
<gene>
    <name evidence="13" type="primary">pfkB</name>
    <name evidence="13" type="ORF">HJG54_31115</name>
</gene>
<dbReference type="EC" id="2.7.1.56" evidence="2 11"/>
<feature type="domain" description="Carbohydrate kinase PfkB" evidence="12">
    <location>
        <begin position="21"/>
        <end position="297"/>
    </location>
</feature>
<dbReference type="GO" id="GO:0008662">
    <property type="term" value="F:1-phosphofructokinase activity"/>
    <property type="evidence" value="ECO:0007669"/>
    <property type="project" value="UniProtKB-UniRule"/>
</dbReference>
<dbReference type="PANTHER" id="PTHR46566">
    <property type="entry name" value="1-PHOSPHOFRUCTOKINASE-RELATED"/>
    <property type="match status" value="1"/>
</dbReference>
<evidence type="ECO:0000256" key="11">
    <source>
        <dbReference type="RuleBase" id="RU369061"/>
    </source>
</evidence>
<evidence type="ECO:0000256" key="10">
    <source>
        <dbReference type="PIRNR" id="PIRNR000535"/>
    </source>
</evidence>
<keyword evidence="7 11" id="KW-0067">ATP-binding</keyword>
<comment type="function">
    <text evidence="11">Catalyzes the ATP-dependent phosphorylation of fructose-l-phosphate to fructose-l,6-bisphosphate.</text>
</comment>
<evidence type="ECO:0000259" key="12">
    <source>
        <dbReference type="Pfam" id="PF00294"/>
    </source>
</evidence>
<dbReference type="RefSeq" id="WP_316437000.1">
    <property type="nucleotide sequence ID" value="NZ_CP053587.1"/>
</dbReference>
<dbReference type="InterPro" id="IPR002173">
    <property type="entry name" value="Carboh/pur_kinase_PfkB_CS"/>
</dbReference>
<dbReference type="EMBL" id="CP053587">
    <property type="protein sequence ID" value="WNZ27339.1"/>
    <property type="molecule type" value="Genomic_DNA"/>
</dbReference>
<name>A0AA96WL85_9CYAN</name>
<dbReference type="PROSITE" id="PS00584">
    <property type="entry name" value="PFKB_KINASES_2"/>
    <property type="match status" value="1"/>
</dbReference>
<dbReference type="NCBIfam" id="TIGR03168">
    <property type="entry name" value="1-PFK"/>
    <property type="match status" value="1"/>
</dbReference>